<protein>
    <submittedName>
        <fullName evidence="10">2-acyl-glycerophospho-ethanolamine acyltransferase</fullName>
    </submittedName>
</protein>
<dbReference type="AlphaFoldDB" id="A0A2S5R965"/>
<keyword evidence="3 8" id="KW-0812">Transmembrane</keyword>
<dbReference type="GO" id="GO:0006629">
    <property type="term" value="P:lipid metabolic process"/>
    <property type="evidence" value="ECO:0007669"/>
    <property type="project" value="UniProtKB-KW"/>
</dbReference>
<keyword evidence="2 10" id="KW-0808">Transferase</keyword>
<dbReference type="SUPFAM" id="SSF69593">
    <property type="entry name" value="Glycerol-3-phosphate (1)-acyltransferase"/>
    <property type="match status" value="1"/>
</dbReference>
<evidence type="ECO:0000256" key="6">
    <source>
        <dbReference type="ARBA" id="ARBA00023136"/>
    </source>
</evidence>
<dbReference type="InterPro" id="IPR002123">
    <property type="entry name" value="Plipid/glycerol_acylTrfase"/>
</dbReference>
<dbReference type="OrthoDB" id="9806880at2"/>
<dbReference type="Proteomes" id="UP000239425">
    <property type="component" value="Unassembled WGS sequence"/>
</dbReference>
<evidence type="ECO:0000256" key="4">
    <source>
        <dbReference type="ARBA" id="ARBA00022989"/>
    </source>
</evidence>
<dbReference type="Pfam" id="PF01553">
    <property type="entry name" value="Acyltransferase"/>
    <property type="match status" value="1"/>
</dbReference>
<comment type="subcellular location">
    <subcellularLocation>
        <location evidence="1">Membrane</location>
    </subcellularLocation>
</comment>
<dbReference type="GO" id="GO:0016746">
    <property type="term" value="F:acyltransferase activity"/>
    <property type="evidence" value="ECO:0007669"/>
    <property type="project" value="UniProtKB-KW"/>
</dbReference>
<keyword evidence="4 8" id="KW-1133">Transmembrane helix</keyword>
<feature type="domain" description="Phospholipid/glycerol acyltransferase" evidence="9">
    <location>
        <begin position="78"/>
        <end position="187"/>
    </location>
</feature>
<dbReference type="EMBL" id="PHHC01000080">
    <property type="protein sequence ID" value="PPE03840.1"/>
    <property type="molecule type" value="Genomic_DNA"/>
</dbReference>
<name>A0A2S5R965_9PROT</name>
<evidence type="ECO:0000313" key="11">
    <source>
        <dbReference type="Proteomes" id="UP000239425"/>
    </source>
</evidence>
<reference evidence="10 11" key="1">
    <citation type="submission" date="2017-11" db="EMBL/GenBank/DDBJ databases">
        <title>Comparative genomic analysis of Holospora spp., intranuclear symbionts of paramecia.</title>
        <authorList>
            <person name="Garushyants S.K."/>
            <person name="Beliavskaya A."/>
            <person name="Malko D.B."/>
            <person name="Logacheva M.D."/>
            <person name="Rautian M.S."/>
            <person name="Gelfand M.S."/>
        </authorList>
    </citation>
    <scope>NUCLEOTIDE SEQUENCE [LARGE SCALE GENOMIC DNA]</scope>
    <source>
        <strain evidence="11">02AZ16</strain>
    </source>
</reference>
<evidence type="ECO:0000256" key="5">
    <source>
        <dbReference type="ARBA" id="ARBA00023098"/>
    </source>
</evidence>
<organism evidence="10 11">
    <name type="scientific">Holospora curviuscula</name>
    <dbReference type="NCBI Taxonomy" id="1082868"/>
    <lineage>
        <taxon>Bacteria</taxon>
        <taxon>Pseudomonadati</taxon>
        <taxon>Pseudomonadota</taxon>
        <taxon>Alphaproteobacteria</taxon>
        <taxon>Holosporales</taxon>
        <taxon>Holosporaceae</taxon>
        <taxon>Holospora</taxon>
    </lineage>
</organism>
<dbReference type="PANTHER" id="PTHR23063:SF52">
    <property type="entry name" value="LYSOPHOSPHATIDYLCHOLINE ACYLTRANSFERASE"/>
    <property type="match status" value="1"/>
</dbReference>
<keyword evidence="11" id="KW-1185">Reference proteome</keyword>
<proteinExistence type="predicted"/>
<evidence type="ECO:0000256" key="2">
    <source>
        <dbReference type="ARBA" id="ARBA00022679"/>
    </source>
</evidence>
<evidence type="ECO:0000256" key="3">
    <source>
        <dbReference type="ARBA" id="ARBA00022692"/>
    </source>
</evidence>
<accession>A0A2S5R965</accession>
<evidence type="ECO:0000256" key="8">
    <source>
        <dbReference type="SAM" id="Phobius"/>
    </source>
</evidence>
<dbReference type="GO" id="GO:0016020">
    <property type="term" value="C:membrane"/>
    <property type="evidence" value="ECO:0007669"/>
    <property type="project" value="UniProtKB-SubCell"/>
</dbReference>
<dbReference type="PANTHER" id="PTHR23063">
    <property type="entry name" value="PHOSPHOLIPID ACYLTRANSFERASE"/>
    <property type="match status" value="1"/>
</dbReference>
<dbReference type="SMART" id="SM00563">
    <property type="entry name" value="PlsC"/>
    <property type="match status" value="1"/>
</dbReference>
<sequence length="265" mass="29820">MNSKSPVLRFKQSRIRALFRMGGVCLLLLSGVIIGMISWVFPNTQGVFFLKKLLYRGIRRCAGINKVIIQGVSCTQEILAVSNHLSYLDIMLLGEQVPYVFVAKKEVKAWPLIGWIARQLGTIFIQRTLRGIREGQKNIRQSIQENKPVLVFAEGTTGNGILTELFYQAFFELSAHINIQPISICYVEINGFPALSWVRRHLSWIGDAALFPHLFQNLGWRSLTVAITFHSPFAAGSCRKRSAARAAYTVRCGISKSLKIEDNYA</sequence>
<gene>
    <name evidence="10" type="ORF">HCUR_00617</name>
</gene>
<comment type="caution">
    <text evidence="10">The sequence shown here is derived from an EMBL/GenBank/DDBJ whole genome shotgun (WGS) entry which is preliminary data.</text>
</comment>
<evidence type="ECO:0000256" key="7">
    <source>
        <dbReference type="ARBA" id="ARBA00023315"/>
    </source>
</evidence>
<keyword evidence="5" id="KW-0443">Lipid metabolism</keyword>
<keyword evidence="7 10" id="KW-0012">Acyltransferase</keyword>
<evidence type="ECO:0000256" key="1">
    <source>
        <dbReference type="ARBA" id="ARBA00004370"/>
    </source>
</evidence>
<dbReference type="RefSeq" id="WP_104206681.1">
    <property type="nucleotide sequence ID" value="NZ_PHHC01000080.1"/>
</dbReference>
<evidence type="ECO:0000259" key="9">
    <source>
        <dbReference type="SMART" id="SM00563"/>
    </source>
</evidence>
<evidence type="ECO:0000313" key="10">
    <source>
        <dbReference type="EMBL" id="PPE03840.1"/>
    </source>
</evidence>
<dbReference type="CDD" id="cd07989">
    <property type="entry name" value="LPLAT_AGPAT-like"/>
    <property type="match status" value="1"/>
</dbReference>
<feature type="transmembrane region" description="Helical" evidence="8">
    <location>
        <begin position="21"/>
        <end position="41"/>
    </location>
</feature>
<keyword evidence="6 8" id="KW-0472">Membrane</keyword>